<reference evidence="1 2" key="1">
    <citation type="journal article" date="2015" name="Genome Announc.">
        <title>Genome Assemblies of Three Soil-Associated Devosia species: D. insulae, D. limi, and D. soli.</title>
        <authorList>
            <person name="Hassan Y.I."/>
            <person name="Lepp D."/>
            <person name="Zhou T."/>
        </authorList>
    </citation>
    <scope>NUCLEOTIDE SEQUENCE [LARGE SCALE GENOMIC DNA]</scope>
    <source>
        <strain evidence="1 2">DS-56</strain>
    </source>
</reference>
<dbReference type="SUPFAM" id="SSF55961">
    <property type="entry name" value="Bet v1-like"/>
    <property type="match status" value="1"/>
</dbReference>
<accession>A0A1E5XUW1</accession>
<dbReference type="InterPro" id="IPR019587">
    <property type="entry name" value="Polyketide_cyclase/dehydratase"/>
</dbReference>
<dbReference type="RefSeq" id="WP_069908507.1">
    <property type="nucleotide sequence ID" value="NZ_LAJE02000074.1"/>
</dbReference>
<proteinExistence type="predicted"/>
<organism evidence="1 2">
    <name type="scientific">Devosia insulae DS-56</name>
    <dbReference type="NCBI Taxonomy" id="1116389"/>
    <lineage>
        <taxon>Bacteria</taxon>
        <taxon>Pseudomonadati</taxon>
        <taxon>Pseudomonadota</taxon>
        <taxon>Alphaproteobacteria</taxon>
        <taxon>Hyphomicrobiales</taxon>
        <taxon>Devosiaceae</taxon>
        <taxon>Devosia</taxon>
    </lineage>
</organism>
<keyword evidence="2" id="KW-1185">Reference proteome</keyword>
<gene>
    <name evidence="1" type="ORF">VW23_012115</name>
</gene>
<dbReference type="AlphaFoldDB" id="A0A1E5XUW1"/>
<evidence type="ECO:0000313" key="2">
    <source>
        <dbReference type="Proteomes" id="UP000095463"/>
    </source>
</evidence>
<dbReference type="Proteomes" id="UP000095463">
    <property type="component" value="Unassembled WGS sequence"/>
</dbReference>
<evidence type="ECO:0008006" key="3">
    <source>
        <dbReference type="Google" id="ProtNLM"/>
    </source>
</evidence>
<dbReference type="CDD" id="cd07824">
    <property type="entry name" value="SRPBCC_6"/>
    <property type="match status" value="1"/>
</dbReference>
<comment type="caution">
    <text evidence="1">The sequence shown here is derived from an EMBL/GenBank/DDBJ whole genome shotgun (WGS) entry which is preliminary data.</text>
</comment>
<dbReference type="Gene3D" id="3.30.530.20">
    <property type="match status" value="1"/>
</dbReference>
<dbReference type="EMBL" id="LAJE02000074">
    <property type="protein sequence ID" value="OEO32374.1"/>
    <property type="molecule type" value="Genomic_DNA"/>
</dbReference>
<evidence type="ECO:0000313" key="1">
    <source>
        <dbReference type="EMBL" id="OEO32374.1"/>
    </source>
</evidence>
<sequence>MSVTQFELVSHWRIAAPLDRVWPEIVDVDAWPSWWRAVRNVERIRDGDAGGVGALRRLTWATALPYTITFEVVSTRIEPMQLIEGHASGELSGVGLWTLEPDGSGTSVRYDWRVDLGKPWMRTLVPLLRPAFAWNHNVLMGWGEADLKARLGIG</sequence>
<protein>
    <recommendedName>
        <fullName evidence="3">Polyketide cyclase</fullName>
    </recommendedName>
</protein>
<dbReference type="Pfam" id="PF10604">
    <property type="entry name" value="Polyketide_cyc2"/>
    <property type="match status" value="1"/>
</dbReference>
<name>A0A1E5XUW1_9HYPH</name>
<dbReference type="OrthoDB" id="5402478at2"/>
<dbReference type="InterPro" id="IPR023393">
    <property type="entry name" value="START-like_dom_sf"/>
</dbReference>